<protein>
    <recommendedName>
        <fullName evidence="4">Transmembrane protein</fullName>
    </recommendedName>
</protein>
<keyword evidence="3" id="KW-1185">Reference proteome</keyword>
<feature type="transmembrane region" description="Helical" evidence="1">
    <location>
        <begin position="41"/>
        <end position="66"/>
    </location>
</feature>
<evidence type="ECO:0008006" key="4">
    <source>
        <dbReference type="Google" id="ProtNLM"/>
    </source>
</evidence>
<dbReference type="EMBL" id="JACASI010000003">
    <property type="protein sequence ID" value="MCQ3827841.1"/>
    <property type="molecule type" value="Genomic_DNA"/>
</dbReference>
<dbReference type="Proteomes" id="UP001205566">
    <property type="component" value="Unassembled WGS sequence"/>
</dbReference>
<reference evidence="2" key="1">
    <citation type="thesis" date="2020" institute="Technische Universitat Dresden" country="Dresden, Germany">
        <title>The Agarolytic System of Microbulbifer elongatus PORT2, Isolated from Batu Karas, Pangandaran West Java Indonesia.</title>
        <authorList>
            <person name="Anggraeni S.R."/>
        </authorList>
    </citation>
    <scope>NUCLEOTIDE SEQUENCE</scope>
    <source>
        <strain evidence="2">PORT2</strain>
    </source>
</reference>
<name>A0ABT1NVL6_9GAMM</name>
<sequence>MSSRRKREEFDELSSRVLLFLIGAFFLAIIFAVFYREGADSQVAVAVGIILSIIGLPFVFVIVLGSKKKAIKWADNTGNHEILVAFYLAALGITYVLKKIGRKT</sequence>
<evidence type="ECO:0000313" key="3">
    <source>
        <dbReference type="Proteomes" id="UP001205566"/>
    </source>
</evidence>
<gene>
    <name evidence="2" type="ORF">HXX02_00125</name>
</gene>
<feature type="transmembrane region" description="Helical" evidence="1">
    <location>
        <begin position="78"/>
        <end position="97"/>
    </location>
</feature>
<dbReference type="RefSeq" id="WP_255872778.1">
    <property type="nucleotide sequence ID" value="NZ_JACASI010000003.1"/>
</dbReference>
<keyword evidence="1" id="KW-0812">Transmembrane</keyword>
<organism evidence="2 3">
    <name type="scientific">Microbulbifer elongatus</name>
    <dbReference type="NCBI Taxonomy" id="86173"/>
    <lineage>
        <taxon>Bacteria</taxon>
        <taxon>Pseudomonadati</taxon>
        <taxon>Pseudomonadota</taxon>
        <taxon>Gammaproteobacteria</taxon>
        <taxon>Cellvibrionales</taxon>
        <taxon>Microbulbiferaceae</taxon>
        <taxon>Microbulbifer</taxon>
    </lineage>
</organism>
<evidence type="ECO:0000256" key="1">
    <source>
        <dbReference type="SAM" id="Phobius"/>
    </source>
</evidence>
<proteinExistence type="predicted"/>
<comment type="caution">
    <text evidence="2">The sequence shown here is derived from an EMBL/GenBank/DDBJ whole genome shotgun (WGS) entry which is preliminary data.</text>
</comment>
<keyword evidence="1" id="KW-0472">Membrane</keyword>
<evidence type="ECO:0000313" key="2">
    <source>
        <dbReference type="EMBL" id="MCQ3827841.1"/>
    </source>
</evidence>
<keyword evidence="1" id="KW-1133">Transmembrane helix</keyword>
<feature type="transmembrane region" description="Helical" evidence="1">
    <location>
        <begin position="16"/>
        <end position="35"/>
    </location>
</feature>
<accession>A0ABT1NVL6</accession>